<sequence>MGIAFGSTAARTLAAPVGTSDTIKPVYGGRLALLVNPEPNALVSFATSAGAEEKASPKITEGLLSYDFDVKPQPQLARAWNISDDGLTYTFHLREGVSWHDGKPFVANDVRRSVQLLKQYHPRGSTTFANVTSVDTPDLHTAIIRLSKPAPYLIYALAAQESPILPSHLYSDGDPLSNPNNVKPIGTGPYLFKEWIRGSHVRLVRNPHYWDAPKPYLDELILRFISDPSARAAALETGELDIAGENPVPLPDVARLKSLARLAVETRGYSYNAAQTQLQFNLDNPYLKDVRVRHAIAHAIDRETILRSVFFGFGISSPSPISPLLSQYYDPTVPTYPFDREKAAKLLDESGYPLRGGTRFALTIDYNPYDPSFRQLAAYLRQALRGIGIDATVRSQDFATYVKRIYTDRDFDLDANFLGNTFDPSVGVQRLYWSKNFRKGVPFSNATHYTDPEVDRLLEAAATEPDAIKRIALFKAFQQKVGADLPIYDLITLKQITVYNRRVHHHTVTADGLNGNLADVFVTST</sequence>
<dbReference type="Gene3D" id="3.40.190.10">
    <property type="entry name" value="Periplasmic binding protein-like II"/>
    <property type="match status" value="1"/>
</dbReference>
<dbReference type="InterPro" id="IPR030678">
    <property type="entry name" value="Peptide/Ni-bd"/>
</dbReference>
<dbReference type="STRING" id="28092.WM40_09880"/>
<organism evidence="4 5">
    <name type="scientific">Robbsia andropogonis</name>
    <dbReference type="NCBI Taxonomy" id="28092"/>
    <lineage>
        <taxon>Bacteria</taxon>
        <taxon>Pseudomonadati</taxon>
        <taxon>Pseudomonadota</taxon>
        <taxon>Betaproteobacteria</taxon>
        <taxon>Burkholderiales</taxon>
        <taxon>Burkholderiaceae</taxon>
        <taxon>Robbsia</taxon>
    </lineage>
</organism>
<dbReference type="GO" id="GO:0030288">
    <property type="term" value="C:outer membrane-bounded periplasmic space"/>
    <property type="evidence" value="ECO:0007669"/>
    <property type="project" value="UniProtKB-ARBA"/>
</dbReference>
<comment type="caution">
    <text evidence="4">The sequence shown here is derived from an EMBL/GenBank/DDBJ whole genome shotgun (WGS) entry which is preliminary data.</text>
</comment>
<evidence type="ECO:0000256" key="1">
    <source>
        <dbReference type="ARBA" id="ARBA00005695"/>
    </source>
</evidence>
<evidence type="ECO:0000313" key="4">
    <source>
        <dbReference type="EMBL" id="KKB63754.1"/>
    </source>
</evidence>
<dbReference type="Pfam" id="PF00496">
    <property type="entry name" value="SBP_bac_5"/>
    <property type="match status" value="1"/>
</dbReference>
<dbReference type="PANTHER" id="PTHR30290:SF38">
    <property type="entry name" value="D,D-DIPEPTIDE-BINDING PERIPLASMIC PROTEIN DDPA-RELATED"/>
    <property type="match status" value="1"/>
</dbReference>
<dbReference type="CDD" id="cd08517">
    <property type="entry name" value="PBP2_NikA_DppA_OppA_like_13"/>
    <property type="match status" value="1"/>
</dbReference>
<reference evidence="4 5" key="1">
    <citation type="submission" date="2015-03" db="EMBL/GenBank/DDBJ databases">
        <title>Draft Genome Sequence of Burkholderia andropogonis type strain ICMP2807, isolated from Sorghum bicolor.</title>
        <authorList>
            <person name="Lopes-Santos L."/>
            <person name="Castro D.B."/>
            <person name="Ottoboni L.M."/>
            <person name="Park D."/>
            <person name="Weirc B.S."/>
            <person name="Destefano S.A."/>
        </authorList>
    </citation>
    <scope>NUCLEOTIDE SEQUENCE [LARGE SCALE GENOMIC DNA]</scope>
    <source>
        <strain evidence="4 5">ICMP2807</strain>
    </source>
</reference>
<dbReference type="GO" id="GO:0043190">
    <property type="term" value="C:ATP-binding cassette (ABC) transporter complex"/>
    <property type="evidence" value="ECO:0007669"/>
    <property type="project" value="InterPro"/>
</dbReference>
<dbReference type="InterPro" id="IPR039424">
    <property type="entry name" value="SBP_5"/>
</dbReference>
<evidence type="ECO:0000259" key="3">
    <source>
        <dbReference type="Pfam" id="PF00496"/>
    </source>
</evidence>
<dbReference type="AlphaFoldDB" id="A0A0F5K1K6"/>
<feature type="domain" description="Solute-binding protein family 5" evidence="3">
    <location>
        <begin position="71"/>
        <end position="432"/>
    </location>
</feature>
<dbReference type="InterPro" id="IPR000914">
    <property type="entry name" value="SBP_5_dom"/>
</dbReference>
<dbReference type="SUPFAM" id="SSF53850">
    <property type="entry name" value="Periplasmic binding protein-like II"/>
    <property type="match status" value="1"/>
</dbReference>
<dbReference type="PROSITE" id="PS01040">
    <property type="entry name" value="SBP_BACTERIAL_5"/>
    <property type="match status" value="1"/>
</dbReference>
<dbReference type="InterPro" id="IPR023765">
    <property type="entry name" value="SBP_5_CS"/>
</dbReference>
<dbReference type="PATRIC" id="fig|28092.6.peg.2329"/>
<dbReference type="Proteomes" id="UP000033618">
    <property type="component" value="Unassembled WGS sequence"/>
</dbReference>
<proteinExistence type="inferred from homology"/>
<accession>A0A0F5K1K6</accession>
<dbReference type="PANTHER" id="PTHR30290">
    <property type="entry name" value="PERIPLASMIC BINDING COMPONENT OF ABC TRANSPORTER"/>
    <property type="match status" value="1"/>
</dbReference>
<dbReference type="GO" id="GO:1904680">
    <property type="term" value="F:peptide transmembrane transporter activity"/>
    <property type="evidence" value="ECO:0007669"/>
    <property type="project" value="TreeGrafter"/>
</dbReference>
<dbReference type="PIRSF" id="PIRSF002741">
    <property type="entry name" value="MppA"/>
    <property type="match status" value="1"/>
</dbReference>
<evidence type="ECO:0000256" key="2">
    <source>
        <dbReference type="ARBA" id="ARBA00022729"/>
    </source>
</evidence>
<protein>
    <submittedName>
        <fullName evidence="4">ABC transporter substrate-binding protein</fullName>
    </submittedName>
</protein>
<name>A0A0F5K1K6_9BURK</name>
<dbReference type="Gene3D" id="3.10.105.10">
    <property type="entry name" value="Dipeptide-binding Protein, Domain 3"/>
    <property type="match status" value="1"/>
</dbReference>
<gene>
    <name evidence="4" type="ORF">WM40_09880</name>
</gene>
<evidence type="ECO:0000313" key="5">
    <source>
        <dbReference type="Proteomes" id="UP000033618"/>
    </source>
</evidence>
<dbReference type="EMBL" id="LAQU01000008">
    <property type="protein sequence ID" value="KKB63754.1"/>
    <property type="molecule type" value="Genomic_DNA"/>
</dbReference>
<keyword evidence="2" id="KW-0732">Signal</keyword>
<keyword evidence="5" id="KW-1185">Reference proteome</keyword>
<dbReference type="GO" id="GO:0015833">
    <property type="term" value="P:peptide transport"/>
    <property type="evidence" value="ECO:0007669"/>
    <property type="project" value="TreeGrafter"/>
</dbReference>
<comment type="similarity">
    <text evidence="1">Belongs to the bacterial solute-binding protein 5 family.</text>
</comment>